<dbReference type="Proteomes" id="UP000191612">
    <property type="component" value="Unassembled WGS sequence"/>
</dbReference>
<accession>A0A1V6R088</accession>
<evidence type="ECO:0000313" key="1">
    <source>
        <dbReference type="EMBL" id="OQD94791.1"/>
    </source>
</evidence>
<protein>
    <submittedName>
        <fullName evidence="1">Uncharacterized protein</fullName>
    </submittedName>
</protein>
<comment type="caution">
    <text evidence="1">The sequence shown here is derived from an EMBL/GenBank/DDBJ whole genome shotgun (WGS) entry which is preliminary data.</text>
</comment>
<sequence length="100" mass="11177">MLCTLAMIKRQCVYNPRLSTGSIRSTDIAGKEYLSGVVAYSLWFGMPENYETNLVMVEAKKTEAVDSGMFQCLTYMAIIHHARKKAKMKDTSVYGIAPDS</sequence>
<evidence type="ECO:0000313" key="2">
    <source>
        <dbReference type="Proteomes" id="UP000191612"/>
    </source>
</evidence>
<reference evidence="2" key="1">
    <citation type="journal article" date="2017" name="Nat. Microbiol.">
        <title>Global analysis of biosynthetic gene clusters reveals vast potential of secondary metabolite production in Penicillium species.</title>
        <authorList>
            <person name="Nielsen J.C."/>
            <person name="Grijseels S."/>
            <person name="Prigent S."/>
            <person name="Ji B."/>
            <person name="Dainat J."/>
            <person name="Nielsen K.F."/>
            <person name="Frisvad J.C."/>
            <person name="Workman M."/>
            <person name="Nielsen J."/>
        </authorList>
    </citation>
    <scope>NUCLEOTIDE SEQUENCE [LARGE SCALE GENOMIC DNA]</scope>
    <source>
        <strain evidence="2">IBT 29525</strain>
    </source>
</reference>
<keyword evidence="2" id="KW-1185">Reference proteome</keyword>
<proteinExistence type="predicted"/>
<organism evidence="1 2">
    <name type="scientific">Penicillium solitum</name>
    <dbReference type="NCBI Taxonomy" id="60172"/>
    <lineage>
        <taxon>Eukaryota</taxon>
        <taxon>Fungi</taxon>
        <taxon>Dikarya</taxon>
        <taxon>Ascomycota</taxon>
        <taxon>Pezizomycotina</taxon>
        <taxon>Eurotiomycetes</taxon>
        <taxon>Eurotiomycetidae</taxon>
        <taxon>Eurotiales</taxon>
        <taxon>Aspergillaceae</taxon>
        <taxon>Penicillium</taxon>
    </lineage>
</organism>
<gene>
    <name evidence="1" type="ORF">PENSOL_c024G09754</name>
</gene>
<name>A0A1V6R088_9EURO</name>
<dbReference type="STRING" id="60172.A0A1V6R088"/>
<dbReference type="EMBL" id="MDYO01000024">
    <property type="protein sequence ID" value="OQD94791.1"/>
    <property type="molecule type" value="Genomic_DNA"/>
</dbReference>
<dbReference type="AlphaFoldDB" id="A0A1V6R088"/>